<keyword evidence="5" id="KW-1185">Reference proteome</keyword>
<dbReference type="KEGG" id="tpla:ElP_36160"/>
<dbReference type="PANTHER" id="PTHR30481:SF4">
    <property type="entry name" value="SITE-SPECIFIC DNA-METHYLTRANSFERASE (ADENINE-SPECIFIC)"/>
    <property type="match status" value="1"/>
</dbReference>
<dbReference type="Pfam" id="PF02086">
    <property type="entry name" value="MethyltransfD12"/>
    <property type="match status" value="1"/>
</dbReference>
<dbReference type="GO" id="GO:0009007">
    <property type="term" value="F:site-specific DNA-methyltransferase (adenine-specific) activity"/>
    <property type="evidence" value="ECO:0007669"/>
    <property type="project" value="UniProtKB-EC"/>
</dbReference>
<dbReference type="GO" id="GO:0006298">
    <property type="term" value="P:mismatch repair"/>
    <property type="evidence" value="ECO:0007669"/>
    <property type="project" value="TreeGrafter"/>
</dbReference>
<proteinExistence type="predicted"/>
<dbReference type="GO" id="GO:1904047">
    <property type="term" value="F:S-adenosyl-L-methionine binding"/>
    <property type="evidence" value="ECO:0007669"/>
    <property type="project" value="TreeGrafter"/>
</dbReference>
<dbReference type="Gene3D" id="3.40.50.150">
    <property type="entry name" value="Vaccinia Virus protein VP39"/>
    <property type="match status" value="2"/>
</dbReference>
<dbReference type="GO" id="GO:0009307">
    <property type="term" value="P:DNA restriction-modification system"/>
    <property type="evidence" value="ECO:0007669"/>
    <property type="project" value="InterPro"/>
</dbReference>
<dbReference type="EC" id="2.1.1.72" evidence="4"/>
<evidence type="ECO:0000313" key="5">
    <source>
        <dbReference type="Proteomes" id="UP000317835"/>
    </source>
</evidence>
<name>A0A518H4D1_9BACT</name>
<dbReference type="InterPro" id="IPR029063">
    <property type="entry name" value="SAM-dependent_MTases_sf"/>
</dbReference>
<reference evidence="4 5" key="1">
    <citation type="submission" date="2019-02" db="EMBL/GenBank/DDBJ databases">
        <title>Deep-cultivation of Planctomycetes and their phenomic and genomic characterization uncovers novel biology.</title>
        <authorList>
            <person name="Wiegand S."/>
            <person name="Jogler M."/>
            <person name="Boedeker C."/>
            <person name="Pinto D."/>
            <person name="Vollmers J."/>
            <person name="Rivas-Marin E."/>
            <person name="Kohn T."/>
            <person name="Peeters S.H."/>
            <person name="Heuer A."/>
            <person name="Rast P."/>
            <person name="Oberbeckmann S."/>
            <person name="Bunk B."/>
            <person name="Jeske O."/>
            <person name="Meyerdierks A."/>
            <person name="Storesund J.E."/>
            <person name="Kallscheuer N."/>
            <person name="Luecker S."/>
            <person name="Lage O.M."/>
            <person name="Pohl T."/>
            <person name="Merkel B.J."/>
            <person name="Hornburger P."/>
            <person name="Mueller R.-W."/>
            <person name="Bruemmer F."/>
            <person name="Labrenz M."/>
            <person name="Spormann A.M."/>
            <person name="Op den Camp H."/>
            <person name="Overmann J."/>
            <person name="Amann R."/>
            <person name="Jetten M.S.M."/>
            <person name="Mascher T."/>
            <person name="Medema M.H."/>
            <person name="Devos D.P."/>
            <person name="Kaster A.-K."/>
            <person name="Ovreas L."/>
            <person name="Rohde M."/>
            <person name="Galperin M.Y."/>
            <person name="Jogler C."/>
        </authorList>
    </citation>
    <scope>NUCLEOTIDE SEQUENCE [LARGE SCALE GENOMIC DNA]</scope>
    <source>
        <strain evidence="4 5">ElP</strain>
    </source>
</reference>
<keyword evidence="1 4" id="KW-0489">Methyltransferase</keyword>
<evidence type="ECO:0000256" key="3">
    <source>
        <dbReference type="ARBA" id="ARBA00022691"/>
    </source>
</evidence>
<evidence type="ECO:0000256" key="1">
    <source>
        <dbReference type="ARBA" id="ARBA00022603"/>
    </source>
</evidence>
<dbReference type="AlphaFoldDB" id="A0A518H4D1"/>
<evidence type="ECO:0000313" key="4">
    <source>
        <dbReference type="EMBL" id="QDV35711.1"/>
    </source>
</evidence>
<keyword evidence="2 4" id="KW-0808">Transferase</keyword>
<gene>
    <name evidence="4" type="primary">dam</name>
    <name evidence="4" type="ORF">ElP_36160</name>
</gene>
<dbReference type="EMBL" id="CP036426">
    <property type="protein sequence ID" value="QDV35711.1"/>
    <property type="molecule type" value="Genomic_DNA"/>
</dbReference>
<sequence>MVKKPVPLKHYGGKAPLAPWIVGLLPEGRSYAELFAGGASVLFNRPKAGREWLNDLDPEVMRFFEQLQDPGSFQVIRRVADEACSELSHLWAPLDLDDDNTRVKETYRHLKERYKAEQDPSVAAGLFFVLKKIGRNGDTSSVVTSSRYRRSMPESLSALLSACEELPAFHARLKGVHLSQRDALGLIDEIDEEGVVLYLDPPYLHATRRTVHNYGIREMSEPDHEALLRRLLRCRCSVAISGYPSDLYDGCLTGAPGWVRHEKEVRCSSSNHCKDTRRTEVLWVKR</sequence>
<keyword evidence="3" id="KW-0949">S-adenosyl-L-methionine</keyword>
<dbReference type="InterPro" id="IPR012263">
    <property type="entry name" value="M_m6A_EcoRV"/>
</dbReference>
<evidence type="ECO:0000256" key="2">
    <source>
        <dbReference type="ARBA" id="ARBA00022679"/>
    </source>
</evidence>
<dbReference type="InterPro" id="IPR012327">
    <property type="entry name" value="MeTrfase_D12"/>
</dbReference>
<dbReference type="GO" id="GO:0032259">
    <property type="term" value="P:methylation"/>
    <property type="evidence" value="ECO:0007669"/>
    <property type="project" value="UniProtKB-KW"/>
</dbReference>
<dbReference type="PRINTS" id="PR00505">
    <property type="entry name" value="D12N6MTFRASE"/>
</dbReference>
<accession>A0A518H4D1</accession>
<dbReference type="GO" id="GO:0043565">
    <property type="term" value="F:sequence-specific DNA binding"/>
    <property type="evidence" value="ECO:0007669"/>
    <property type="project" value="TreeGrafter"/>
</dbReference>
<protein>
    <submittedName>
        <fullName evidence="4">DNA adenine methylase</fullName>
        <ecNumber evidence="4">2.1.1.72</ecNumber>
    </submittedName>
</protein>
<dbReference type="PIRSF" id="PIRSF000398">
    <property type="entry name" value="M_m6A_EcoRV"/>
    <property type="match status" value="1"/>
</dbReference>
<dbReference type="PANTHER" id="PTHR30481">
    <property type="entry name" value="DNA ADENINE METHYLASE"/>
    <property type="match status" value="1"/>
</dbReference>
<organism evidence="4 5">
    <name type="scientific">Tautonia plasticadhaerens</name>
    <dbReference type="NCBI Taxonomy" id="2527974"/>
    <lineage>
        <taxon>Bacteria</taxon>
        <taxon>Pseudomonadati</taxon>
        <taxon>Planctomycetota</taxon>
        <taxon>Planctomycetia</taxon>
        <taxon>Isosphaerales</taxon>
        <taxon>Isosphaeraceae</taxon>
        <taxon>Tautonia</taxon>
    </lineage>
</organism>
<dbReference type="SUPFAM" id="SSF53335">
    <property type="entry name" value="S-adenosyl-L-methionine-dependent methyltransferases"/>
    <property type="match status" value="1"/>
</dbReference>
<dbReference type="Proteomes" id="UP000317835">
    <property type="component" value="Chromosome"/>
</dbReference>